<feature type="domain" description="TonB-dependent receptor-like beta-barrel" evidence="15">
    <location>
        <begin position="432"/>
        <end position="844"/>
    </location>
</feature>
<keyword evidence="8" id="KW-0406">Ion transport</keyword>
<keyword evidence="10 12" id="KW-0472">Membrane</keyword>
<keyword evidence="11 12" id="KW-0998">Cell outer membrane</keyword>
<organism evidence="17 18">
    <name type="scientific">Tenacibaculum soleae</name>
    <dbReference type="NCBI Taxonomy" id="447689"/>
    <lineage>
        <taxon>Bacteria</taxon>
        <taxon>Pseudomonadati</taxon>
        <taxon>Bacteroidota</taxon>
        <taxon>Flavobacteriia</taxon>
        <taxon>Flavobacteriales</taxon>
        <taxon>Flavobacteriaceae</taxon>
        <taxon>Tenacibaculum</taxon>
    </lineage>
</organism>
<evidence type="ECO:0000256" key="3">
    <source>
        <dbReference type="ARBA" id="ARBA00022452"/>
    </source>
</evidence>
<reference evidence="17 18" key="1">
    <citation type="submission" date="2016-06" db="EMBL/GenBank/DDBJ databases">
        <title>Draft Genome Sequence of Tenacibaculum soleae UCD-KL19.</title>
        <authorList>
            <person name="Eisen J.A."/>
            <person name="Coil D.A."/>
            <person name="Lujan K.M."/>
        </authorList>
    </citation>
    <scope>NUCLEOTIDE SEQUENCE [LARGE SCALE GENOMIC DNA]</scope>
    <source>
        <strain evidence="17 18">UCD-KL19</strain>
    </source>
</reference>
<name>A0A1B9Y0Z8_9FLAO</name>
<evidence type="ECO:0000256" key="4">
    <source>
        <dbReference type="ARBA" id="ARBA00022496"/>
    </source>
</evidence>
<dbReference type="Gene3D" id="2.40.170.20">
    <property type="entry name" value="TonB-dependent receptor, beta-barrel domain"/>
    <property type="match status" value="1"/>
</dbReference>
<comment type="subcellular location">
    <subcellularLocation>
        <location evidence="1 12">Cell outer membrane</location>
        <topology evidence="1 12">Multi-pass membrane protein</topology>
    </subcellularLocation>
</comment>
<evidence type="ECO:0000256" key="14">
    <source>
        <dbReference type="SAM" id="SignalP"/>
    </source>
</evidence>
<proteinExistence type="inferred from homology"/>
<dbReference type="Gene3D" id="2.60.40.1120">
    <property type="entry name" value="Carboxypeptidase-like, regulatory domain"/>
    <property type="match status" value="1"/>
</dbReference>
<comment type="similarity">
    <text evidence="12 13">Belongs to the TonB-dependent receptor family.</text>
</comment>
<dbReference type="PANTHER" id="PTHR32552">
    <property type="entry name" value="FERRICHROME IRON RECEPTOR-RELATED"/>
    <property type="match status" value="1"/>
</dbReference>
<evidence type="ECO:0000313" key="17">
    <source>
        <dbReference type="EMBL" id="OCK43426.1"/>
    </source>
</evidence>
<dbReference type="Gene3D" id="2.170.130.10">
    <property type="entry name" value="TonB-dependent receptor, plug domain"/>
    <property type="match status" value="1"/>
</dbReference>
<dbReference type="Pfam" id="PF07715">
    <property type="entry name" value="Plug"/>
    <property type="match status" value="1"/>
</dbReference>
<keyword evidence="4" id="KW-0410">Iron transport</keyword>
<evidence type="ECO:0000259" key="15">
    <source>
        <dbReference type="Pfam" id="PF00593"/>
    </source>
</evidence>
<keyword evidence="2 12" id="KW-0813">Transport</keyword>
<dbReference type="InterPro" id="IPR037066">
    <property type="entry name" value="Plug_dom_sf"/>
</dbReference>
<dbReference type="GO" id="GO:0009279">
    <property type="term" value="C:cell outer membrane"/>
    <property type="evidence" value="ECO:0007669"/>
    <property type="project" value="UniProtKB-SubCell"/>
</dbReference>
<dbReference type="Proteomes" id="UP000093186">
    <property type="component" value="Unassembled WGS sequence"/>
</dbReference>
<evidence type="ECO:0000256" key="13">
    <source>
        <dbReference type="RuleBase" id="RU003357"/>
    </source>
</evidence>
<dbReference type="Pfam" id="PF13715">
    <property type="entry name" value="CarbopepD_reg_2"/>
    <property type="match status" value="1"/>
</dbReference>
<dbReference type="CDD" id="cd01347">
    <property type="entry name" value="ligand_gated_channel"/>
    <property type="match status" value="1"/>
</dbReference>
<accession>A0A1B9Y0Z8</accession>
<keyword evidence="6 14" id="KW-0732">Signal</keyword>
<feature type="domain" description="TonB-dependent receptor plug" evidence="16">
    <location>
        <begin position="131"/>
        <end position="226"/>
    </location>
</feature>
<evidence type="ECO:0008006" key="19">
    <source>
        <dbReference type="Google" id="ProtNLM"/>
    </source>
</evidence>
<dbReference type="SUPFAM" id="SSF49464">
    <property type="entry name" value="Carboxypeptidase regulatory domain-like"/>
    <property type="match status" value="1"/>
</dbReference>
<gene>
    <name evidence="17" type="ORF">BA195_01610</name>
</gene>
<dbReference type="InterPro" id="IPR039426">
    <property type="entry name" value="TonB-dep_rcpt-like"/>
</dbReference>
<keyword evidence="7" id="KW-0408">Iron</keyword>
<evidence type="ECO:0000256" key="1">
    <source>
        <dbReference type="ARBA" id="ARBA00004571"/>
    </source>
</evidence>
<dbReference type="InterPro" id="IPR012910">
    <property type="entry name" value="Plug_dom"/>
</dbReference>
<dbReference type="OrthoDB" id="9775095at2"/>
<dbReference type="InterPro" id="IPR000531">
    <property type="entry name" value="Beta-barrel_TonB"/>
</dbReference>
<keyword evidence="18" id="KW-1185">Reference proteome</keyword>
<dbReference type="InterPro" id="IPR008969">
    <property type="entry name" value="CarboxyPept-like_regulatory"/>
</dbReference>
<keyword evidence="9 13" id="KW-0798">TonB box</keyword>
<evidence type="ECO:0000256" key="6">
    <source>
        <dbReference type="ARBA" id="ARBA00022729"/>
    </source>
</evidence>
<evidence type="ECO:0000256" key="9">
    <source>
        <dbReference type="ARBA" id="ARBA00023077"/>
    </source>
</evidence>
<evidence type="ECO:0000256" key="8">
    <source>
        <dbReference type="ARBA" id="ARBA00023065"/>
    </source>
</evidence>
<dbReference type="PANTHER" id="PTHR32552:SF68">
    <property type="entry name" value="FERRICHROME OUTER MEMBRANE TRANSPORTER_PHAGE RECEPTOR"/>
    <property type="match status" value="1"/>
</dbReference>
<evidence type="ECO:0000256" key="7">
    <source>
        <dbReference type="ARBA" id="ARBA00023004"/>
    </source>
</evidence>
<feature type="chain" id="PRO_5008639987" description="TonB-dependent receptor" evidence="14">
    <location>
        <begin position="19"/>
        <end position="872"/>
    </location>
</feature>
<dbReference type="Pfam" id="PF00593">
    <property type="entry name" value="TonB_dep_Rec_b-barrel"/>
    <property type="match status" value="1"/>
</dbReference>
<evidence type="ECO:0000256" key="12">
    <source>
        <dbReference type="PROSITE-ProRule" id="PRU01360"/>
    </source>
</evidence>
<dbReference type="RefSeq" id="WP_068701773.1">
    <property type="nucleotide sequence ID" value="NZ_MAKX01000001.1"/>
</dbReference>
<feature type="signal peptide" evidence="14">
    <location>
        <begin position="1"/>
        <end position="18"/>
    </location>
</feature>
<keyword evidence="5 12" id="KW-0812">Transmembrane</keyword>
<dbReference type="PROSITE" id="PS52016">
    <property type="entry name" value="TONB_DEPENDENT_REC_3"/>
    <property type="match status" value="1"/>
</dbReference>
<dbReference type="AlphaFoldDB" id="A0A1B9Y0Z8"/>
<dbReference type="GO" id="GO:0015344">
    <property type="term" value="F:siderophore uptake transmembrane transporter activity"/>
    <property type="evidence" value="ECO:0007669"/>
    <property type="project" value="TreeGrafter"/>
</dbReference>
<evidence type="ECO:0000256" key="2">
    <source>
        <dbReference type="ARBA" id="ARBA00022448"/>
    </source>
</evidence>
<keyword evidence="3 12" id="KW-1134">Transmembrane beta strand</keyword>
<protein>
    <recommendedName>
        <fullName evidence="19">TonB-dependent receptor</fullName>
    </recommendedName>
</protein>
<sequence>MKLILKITILLFTLNIVAQQNYINGTITDKNQTPLTGVNIYIKSSKTGVQSDFDGNFKILKKPTTNINLTISYIGYKTKEITVSGDKNINLGTIVLLEGNELLQEIVVQSRKNSFSRKKTAYVSKLPLKDIENPQVYSTITTELLESQIITNFDDAINNATGISKLWESTGRAPGEGTGYFSTRGFATQPSLVDGVPGFTFSAIDPSYIERIEVVKGPSATLFGSTVTSLGGLINVVTKKPYKGFGGSVSYTAGSFGMNRISADINTPLGTNDDLFFRLNTSYLTQDSWQDAGFRKTFFVAPSLTYRANNRLNLSFGIEYSDTEQTNPSMLFVRRGLPMVSRNVKDLGINPNKSFTSNDITLSSPIFNTRAIADYKISDQWNSQTIFASSYSEANGYYQYMIEGAGAAFLVLQPLAAVPGVNDILLESQSLLQRDAFTRIYDKRDANATKFNIQQNFTGDFKLGDVRNRLVIGLDYVNRNSKTNNQSGNPTLAATPTFSGILQTLTYLEAINHVPANTALGLQAQLSGFPYFDGMFAADGTIIPNNFTPNTKHSVKKTDLDAVFNQVPTREIETGSSTFAVYASDVINISKKLTVNLGLRLDYFNQKGNKNNDLDNYTKTTLSPNAGVLYQPFLNKLSVFANYQTGFVNNNPVVNQDGTVDTFKPTKATQFEGGFKTNFFNGKLNASISYYHITVNDALNSDPNGILFPTSIDIEETVSKGLEFEINTNPFDGLNLRASFSHNDSKITKAYSNKTKTAYAALQDRRPEEAGPKNIYNFWTNYKFLEGTFLEKFGVGAGFNGASKHLMMNNGVSGEFTLPSYTIYNASVYYNANKFKVGFKVNNLTDETYYKGWSTINAQAPRAFLGTIQYKF</sequence>
<evidence type="ECO:0000256" key="5">
    <source>
        <dbReference type="ARBA" id="ARBA00022692"/>
    </source>
</evidence>
<dbReference type="SUPFAM" id="SSF56935">
    <property type="entry name" value="Porins"/>
    <property type="match status" value="1"/>
</dbReference>
<dbReference type="InterPro" id="IPR036942">
    <property type="entry name" value="Beta-barrel_TonB_sf"/>
</dbReference>
<evidence type="ECO:0000259" key="16">
    <source>
        <dbReference type="Pfam" id="PF07715"/>
    </source>
</evidence>
<evidence type="ECO:0000313" key="18">
    <source>
        <dbReference type="Proteomes" id="UP000093186"/>
    </source>
</evidence>
<evidence type="ECO:0000256" key="11">
    <source>
        <dbReference type="ARBA" id="ARBA00023237"/>
    </source>
</evidence>
<comment type="caution">
    <text evidence="17">The sequence shown here is derived from an EMBL/GenBank/DDBJ whole genome shotgun (WGS) entry which is preliminary data.</text>
</comment>
<dbReference type="EMBL" id="MAKX01000001">
    <property type="protein sequence ID" value="OCK43426.1"/>
    <property type="molecule type" value="Genomic_DNA"/>
</dbReference>
<evidence type="ECO:0000256" key="10">
    <source>
        <dbReference type="ARBA" id="ARBA00023136"/>
    </source>
</evidence>
<dbReference type="STRING" id="447689.BA195_01610"/>